<evidence type="ECO:0000313" key="1">
    <source>
        <dbReference type="EMBL" id="GAL35460.1"/>
    </source>
</evidence>
<proteinExistence type="predicted"/>
<sequence length="291" mass="33144">MERIPLVKKATFTHFLNLFYELKGSRDLHLLPYAIESSDAEFLPQVVFAELLQSLRTLLGDQLFLVTLKKHISLLQKSSDKLSLEAMFSESCFNRLQVSETSLGTFFSLHSIYSVKEAIHACFEEELFALFVLESLIQDTVNSQSITGFCFTHSNDVLLDTWHDTSGAAIYLGQASTGIQLSRCDSDLQRQIITLNYPERLSFEHSFQYALEGYIGRQNFSLSEFASVLGIRLEHSKKTFSDVELTFEALKINLTFALRSGCYFSTTSPFMIYLYNWAIPLRRSLLELSNG</sequence>
<comment type="caution">
    <text evidence="1">The sequence shown here is derived from an EMBL/GenBank/DDBJ whole genome shotgun (WGS) entry which is preliminary data.</text>
</comment>
<dbReference type="EMBL" id="BBMT01000007">
    <property type="protein sequence ID" value="GAL35460.1"/>
    <property type="molecule type" value="Genomic_DNA"/>
</dbReference>
<gene>
    <name evidence="1" type="ORF">JCM19240_307</name>
</gene>
<reference evidence="1 2" key="1">
    <citation type="submission" date="2014-09" db="EMBL/GenBank/DDBJ databases">
        <title>Vibrio maritimus JCM 19240. (C210) whole genome shotgun sequence.</title>
        <authorList>
            <person name="Sawabe T."/>
            <person name="Meirelles P."/>
            <person name="Nakanishi M."/>
            <person name="Sayaka M."/>
            <person name="Hattori M."/>
            <person name="Ohkuma M."/>
        </authorList>
    </citation>
    <scope>NUCLEOTIDE SEQUENCE [LARGE SCALE GENOMIC DNA]</scope>
    <source>
        <strain evidence="1 2">JCM 19240</strain>
    </source>
</reference>
<reference evidence="1 2" key="2">
    <citation type="submission" date="2014-09" db="EMBL/GenBank/DDBJ databases">
        <authorList>
            <consortium name="NBRP consortium"/>
            <person name="Sawabe T."/>
            <person name="Meirelles P."/>
            <person name="Nakanishi M."/>
            <person name="Sayaka M."/>
            <person name="Hattori M."/>
            <person name="Ohkuma M."/>
        </authorList>
    </citation>
    <scope>NUCLEOTIDE SEQUENCE [LARGE SCALE GENOMIC DNA]</scope>
    <source>
        <strain evidence="1 2">JCM 19240</strain>
    </source>
</reference>
<keyword evidence="2" id="KW-1185">Reference proteome</keyword>
<dbReference type="Proteomes" id="UP000029224">
    <property type="component" value="Unassembled WGS sequence"/>
</dbReference>
<accession>A0A090T661</accession>
<protein>
    <submittedName>
        <fullName evidence="1">Uncharacterized protein</fullName>
    </submittedName>
</protein>
<dbReference type="AlphaFoldDB" id="A0A090T661"/>
<name>A0A090T661_9VIBR</name>
<evidence type="ECO:0000313" key="2">
    <source>
        <dbReference type="Proteomes" id="UP000029224"/>
    </source>
</evidence>
<organism evidence="1 2">
    <name type="scientific">Vibrio maritimus</name>
    <dbReference type="NCBI Taxonomy" id="990268"/>
    <lineage>
        <taxon>Bacteria</taxon>
        <taxon>Pseudomonadati</taxon>
        <taxon>Pseudomonadota</taxon>
        <taxon>Gammaproteobacteria</taxon>
        <taxon>Vibrionales</taxon>
        <taxon>Vibrionaceae</taxon>
        <taxon>Vibrio</taxon>
    </lineage>
</organism>